<evidence type="ECO:0000256" key="5">
    <source>
        <dbReference type="ARBA" id="ARBA00022640"/>
    </source>
</evidence>
<gene>
    <name evidence="15" type="ORF">DCAR_0518732</name>
</gene>
<dbReference type="GO" id="GO:0016297">
    <property type="term" value="F:fatty acyl-[ACP] hydrolase activity"/>
    <property type="evidence" value="ECO:0007669"/>
    <property type="project" value="InterPro"/>
</dbReference>
<dbReference type="Pfam" id="PF20791">
    <property type="entry name" value="Acyl-ACP_TE_C"/>
    <property type="match status" value="1"/>
</dbReference>
<dbReference type="Gene3D" id="3.10.129.10">
    <property type="entry name" value="Hotdog Thioesterase"/>
    <property type="match status" value="2"/>
</dbReference>
<reference evidence="15" key="2">
    <citation type="submission" date="2022-03" db="EMBL/GenBank/DDBJ databases">
        <title>Draft title - Genomic analysis of global carrot germplasm unveils the trajectory of domestication and the origin of high carotenoid orange carrot.</title>
        <authorList>
            <person name="Iorizzo M."/>
            <person name="Ellison S."/>
            <person name="Senalik D."/>
            <person name="Macko-Podgorni A."/>
            <person name="Grzebelus D."/>
            <person name="Bostan H."/>
            <person name="Rolling W."/>
            <person name="Curaba J."/>
            <person name="Simon P."/>
        </authorList>
    </citation>
    <scope>NUCLEOTIDE SEQUENCE</scope>
    <source>
        <tissue evidence="15">Leaf</tissue>
    </source>
</reference>
<dbReference type="CDD" id="cd00586">
    <property type="entry name" value="4HBT"/>
    <property type="match status" value="1"/>
</dbReference>
<name>A0AAF0X100_DAUCS</name>
<evidence type="ECO:0000256" key="9">
    <source>
        <dbReference type="ARBA" id="ARBA00023098"/>
    </source>
</evidence>
<keyword evidence="9 11" id="KW-0443">Lipid metabolism</keyword>
<dbReference type="InterPro" id="IPR045023">
    <property type="entry name" value="FATA/B"/>
</dbReference>
<keyword evidence="16" id="KW-1185">Reference proteome</keyword>
<protein>
    <recommendedName>
        <fullName evidence="11">Acyl-[acyl-carrier-protein] hydrolase</fullName>
        <ecNumber evidence="11">3.1.2.-</ecNumber>
    </recommendedName>
</protein>
<evidence type="ECO:0000256" key="12">
    <source>
        <dbReference type="SAM" id="MobiDB-lite"/>
    </source>
</evidence>
<feature type="domain" description="Acyl-ACP thioesterase N-terminal hotdog" evidence="13">
    <location>
        <begin position="85"/>
        <end position="217"/>
    </location>
</feature>
<keyword evidence="6 11" id="KW-0378">Hydrolase</keyword>
<dbReference type="EC" id="3.1.2.-" evidence="11"/>
<keyword evidence="3 11" id="KW-0444">Lipid biosynthesis</keyword>
<evidence type="ECO:0000256" key="1">
    <source>
        <dbReference type="ARBA" id="ARBA00004229"/>
    </source>
</evidence>
<proteinExistence type="inferred from homology"/>
<dbReference type="InterPro" id="IPR002864">
    <property type="entry name" value="Acyl-ACP_thioesterase_NHD"/>
</dbReference>
<keyword evidence="10 11" id="KW-0275">Fatty acid biosynthesis</keyword>
<dbReference type="GO" id="GO:0009507">
    <property type="term" value="C:chloroplast"/>
    <property type="evidence" value="ECO:0007669"/>
    <property type="project" value="UniProtKB-SubCell"/>
</dbReference>
<dbReference type="PANTHER" id="PTHR31727">
    <property type="entry name" value="OLEOYL-ACYL CARRIER PROTEIN THIOESTERASE 1, CHLOROPLASTIC"/>
    <property type="match status" value="1"/>
</dbReference>
<evidence type="ECO:0000313" key="15">
    <source>
        <dbReference type="EMBL" id="WOG99384.1"/>
    </source>
</evidence>
<dbReference type="AlphaFoldDB" id="A0AAF0X100"/>
<evidence type="ECO:0000259" key="14">
    <source>
        <dbReference type="Pfam" id="PF20791"/>
    </source>
</evidence>
<feature type="domain" description="Acyl-ACP thioesterase-like C-terminal" evidence="14">
    <location>
        <begin position="224"/>
        <end position="338"/>
    </location>
</feature>
<sequence>MQALRANSFPILSDSMVSSRRLVVKASGRTSKGIDMINGKKVNGIYVNGGTSQLGQKRISEILKGDEEEPEMTCLPGGRFLEGRLVFRQTFVIRSYEIGPDKTATMETLMNLLQETALNHVRRSGLAGNGFGATHEMSLRKLIWVVTRINIQVDKYSSWGDVIEIDTWVDAAGKNGMRRDWIIRDFKSQNIITRATSTWVIMNRETRKLSKIPEEVKREVEPFHLNRPRWSDMDANQHVNNVKYIGWILESVPMHVLEDYDLSSLTLEYRRECRQSNMLDSLTSMKTLSSDQNNSNTLQTNCSTSSEHNGTLEKLQCTHLLRMETDHAEIVRARSTWQPKLYPSM</sequence>
<evidence type="ECO:0000256" key="8">
    <source>
        <dbReference type="ARBA" id="ARBA00022946"/>
    </source>
</evidence>
<feature type="region of interest" description="Disordered" evidence="12">
    <location>
        <begin position="286"/>
        <end position="308"/>
    </location>
</feature>
<reference evidence="15" key="1">
    <citation type="journal article" date="2016" name="Nat. Genet.">
        <title>A high-quality carrot genome assembly provides new insights into carotenoid accumulation and asterid genome evolution.</title>
        <authorList>
            <person name="Iorizzo M."/>
            <person name="Ellison S."/>
            <person name="Senalik D."/>
            <person name="Zeng P."/>
            <person name="Satapoomin P."/>
            <person name="Huang J."/>
            <person name="Bowman M."/>
            <person name="Iovene M."/>
            <person name="Sanseverino W."/>
            <person name="Cavagnaro P."/>
            <person name="Yildiz M."/>
            <person name="Macko-Podgorni A."/>
            <person name="Moranska E."/>
            <person name="Grzebelus E."/>
            <person name="Grzebelus D."/>
            <person name="Ashrafi H."/>
            <person name="Zheng Z."/>
            <person name="Cheng S."/>
            <person name="Spooner D."/>
            <person name="Van Deynze A."/>
            <person name="Simon P."/>
        </authorList>
    </citation>
    <scope>NUCLEOTIDE SEQUENCE</scope>
    <source>
        <tissue evidence="15">Leaf</tissue>
    </source>
</reference>
<keyword evidence="8" id="KW-0809">Transit peptide</keyword>
<organism evidence="15 16">
    <name type="scientific">Daucus carota subsp. sativus</name>
    <name type="common">Carrot</name>
    <dbReference type="NCBI Taxonomy" id="79200"/>
    <lineage>
        <taxon>Eukaryota</taxon>
        <taxon>Viridiplantae</taxon>
        <taxon>Streptophyta</taxon>
        <taxon>Embryophyta</taxon>
        <taxon>Tracheophyta</taxon>
        <taxon>Spermatophyta</taxon>
        <taxon>Magnoliopsida</taxon>
        <taxon>eudicotyledons</taxon>
        <taxon>Gunneridae</taxon>
        <taxon>Pentapetalae</taxon>
        <taxon>asterids</taxon>
        <taxon>campanulids</taxon>
        <taxon>Apiales</taxon>
        <taxon>Apiaceae</taxon>
        <taxon>Apioideae</taxon>
        <taxon>Scandiceae</taxon>
        <taxon>Daucinae</taxon>
        <taxon>Daucus</taxon>
        <taxon>Daucus sect. Daucus</taxon>
    </lineage>
</organism>
<dbReference type="GO" id="GO:0000036">
    <property type="term" value="F:acyl carrier activity"/>
    <property type="evidence" value="ECO:0007669"/>
    <property type="project" value="TreeGrafter"/>
</dbReference>
<evidence type="ECO:0000256" key="3">
    <source>
        <dbReference type="ARBA" id="ARBA00022516"/>
    </source>
</evidence>
<evidence type="ECO:0000256" key="4">
    <source>
        <dbReference type="ARBA" id="ARBA00022528"/>
    </source>
</evidence>
<dbReference type="SUPFAM" id="SSF54637">
    <property type="entry name" value="Thioesterase/thiol ester dehydrase-isomerase"/>
    <property type="match status" value="2"/>
</dbReference>
<dbReference type="Pfam" id="PF01643">
    <property type="entry name" value="Acyl-ACP_TE"/>
    <property type="match status" value="1"/>
</dbReference>
<evidence type="ECO:0000259" key="13">
    <source>
        <dbReference type="Pfam" id="PF01643"/>
    </source>
</evidence>
<comment type="similarity">
    <text evidence="2 11">Belongs to the acyl-ACP thioesterase family.</text>
</comment>
<keyword evidence="4 11" id="KW-0150">Chloroplast</keyword>
<dbReference type="InterPro" id="IPR049427">
    <property type="entry name" value="Acyl-ACP_TE_C"/>
</dbReference>
<evidence type="ECO:0000256" key="11">
    <source>
        <dbReference type="RuleBase" id="RU363096"/>
    </source>
</evidence>
<keyword evidence="7 11" id="KW-0276">Fatty acid metabolism</keyword>
<dbReference type="Proteomes" id="UP000077755">
    <property type="component" value="Chromosome 5"/>
</dbReference>
<evidence type="ECO:0000256" key="2">
    <source>
        <dbReference type="ARBA" id="ARBA00006500"/>
    </source>
</evidence>
<evidence type="ECO:0000313" key="16">
    <source>
        <dbReference type="Proteomes" id="UP000077755"/>
    </source>
</evidence>
<dbReference type="PANTHER" id="PTHR31727:SF5">
    <property type="entry name" value="ACYL-[ACYL-CARRIER-PROTEIN] HYDROLASE"/>
    <property type="match status" value="1"/>
</dbReference>
<dbReference type="EMBL" id="CP093347">
    <property type="protein sequence ID" value="WOG99384.1"/>
    <property type="molecule type" value="Genomic_DNA"/>
</dbReference>
<dbReference type="InterPro" id="IPR029069">
    <property type="entry name" value="HotDog_dom_sf"/>
</dbReference>
<dbReference type="FunFam" id="3.10.129.10:FF:000151">
    <property type="entry name" value="Acyl-[acyl-carrier-protein] hydrolase"/>
    <property type="match status" value="1"/>
</dbReference>
<accession>A0AAF0X100</accession>
<comment type="subcellular location">
    <subcellularLocation>
        <location evidence="1 11">Plastid</location>
        <location evidence="1 11">Chloroplast</location>
    </subcellularLocation>
</comment>
<evidence type="ECO:0000256" key="6">
    <source>
        <dbReference type="ARBA" id="ARBA00022801"/>
    </source>
</evidence>
<evidence type="ECO:0000256" key="7">
    <source>
        <dbReference type="ARBA" id="ARBA00022832"/>
    </source>
</evidence>
<keyword evidence="5 11" id="KW-0934">Plastid</keyword>
<evidence type="ECO:0000256" key="10">
    <source>
        <dbReference type="ARBA" id="ARBA00023160"/>
    </source>
</evidence>
<comment type="function">
    <text evidence="11">Plays an essential role in chain termination during de novo fatty acid synthesis.</text>
</comment>